<evidence type="ECO:0000313" key="7">
    <source>
        <dbReference type="EMBL" id="AGV79331.1"/>
    </source>
</evidence>
<organism evidence="7">
    <name type="scientific">Phytophthora capsici</name>
    <dbReference type="NCBI Taxonomy" id="4784"/>
    <lineage>
        <taxon>Eukaryota</taxon>
        <taxon>Sar</taxon>
        <taxon>Stramenopiles</taxon>
        <taxon>Oomycota</taxon>
        <taxon>Peronosporomycetes</taxon>
        <taxon>Peronosporales</taxon>
        <taxon>Peronosporaceae</taxon>
        <taxon>Phytophthora</taxon>
    </lineage>
</organism>
<dbReference type="Pfam" id="PF16810">
    <property type="entry name" value="RXLR"/>
    <property type="match status" value="1"/>
</dbReference>
<reference evidence="7" key="1">
    <citation type="journal article" date="2013" name="PLoS ONE">
        <title>RNA-Seq Reveals Infection-Related Gene Expression Changes in Phytophthora capsici.</title>
        <authorList>
            <person name="Chen X.R."/>
            <person name="Xing Y.P."/>
            <person name="Li Y.P."/>
            <person name="Tong Y.H."/>
            <person name="Xu J.Y."/>
        </authorList>
    </citation>
    <scope>NUCLEOTIDE SEQUENCE</scope>
    <source>
        <strain evidence="7">Pc537</strain>
    </source>
</reference>
<name>T2FGL8_PHYCP</name>
<comment type="similarity">
    <text evidence="2 5">Belongs to the RxLR effector family.</text>
</comment>
<keyword evidence="4 5" id="KW-0732">Signal</keyword>
<comment type="function">
    <text evidence="5">Effector that suppresses plant defense responses during pathogen infection.</text>
</comment>
<evidence type="ECO:0000256" key="5">
    <source>
        <dbReference type="RuleBase" id="RU367124"/>
    </source>
</evidence>
<dbReference type="AlphaFoldDB" id="T2FGL8"/>
<dbReference type="InterPro" id="IPR031825">
    <property type="entry name" value="RXLR"/>
</dbReference>
<dbReference type="VEuPathDB" id="FungiDB:DVH05_002650"/>
<feature type="region of interest" description="Disordered" evidence="6">
    <location>
        <begin position="54"/>
        <end position="78"/>
    </location>
</feature>
<reference evidence="7" key="2">
    <citation type="submission" date="2013-06" db="EMBL/GenBank/DDBJ databases">
        <authorList>
            <person name="Chen X."/>
        </authorList>
    </citation>
    <scope>NUCLEOTIDE SEQUENCE</scope>
    <source>
        <strain evidence="7">Pc537</strain>
    </source>
</reference>
<evidence type="ECO:0000256" key="3">
    <source>
        <dbReference type="ARBA" id="ARBA00022525"/>
    </source>
</evidence>
<sequence>MRLTCILLVAAASLVGVLDASAATTGNTVVANAAMVISPLAPESQGRRSLRLVYDDEDDSADEKDDEEEDSADKVDEERGWLSDKMALTSLASKFVGKSTDEMGEVIKKLTPAQIDTIFDKGEDSIQKMLPGFYSGMDFQKFDDLIRALPQEQQAVMLSAYTKYLHQNGRFS</sequence>
<feature type="chain" id="PRO_5004588074" description="RxLR effector protein" evidence="5">
    <location>
        <begin position="23"/>
        <end position="172"/>
    </location>
</feature>
<evidence type="ECO:0000256" key="4">
    <source>
        <dbReference type="ARBA" id="ARBA00022729"/>
    </source>
</evidence>
<evidence type="ECO:0000256" key="6">
    <source>
        <dbReference type="SAM" id="MobiDB-lite"/>
    </source>
</evidence>
<protein>
    <recommendedName>
        <fullName evidence="5">RxLR effector protein</fullName>
    </recommendedName>
</protein>
<feature type="signal peptide" evidence="5">
    <location>
        <begin position="1"/>
        <end position="22"/>
    </location>
</feature>
<dbReference type="VEuPathDB" id="FungiDB:DVH05_002651"/>
<keyword evidence="3 5" id="KW-0964">Secreted</keyword>
<dbReference type="OrthoDB" id="105891at2759"/>
<comment type="subcellular location">
    <subcellularLocation>
        <location evidence="1 5">Secreted</location>
    </subcellularLocation>
</comment>
<proteinExistence type="evidence at transcript level"/>
<evidence type="ECO:0000256" key="1">
    <source>
        <dbReference type="ARBA" id="ARBA00004613"/>
    </source>
</evidence>
<evidence type="ECO:0000256" key="2">
    <source>
        <dbReference type="ARBA" id="ARBA00010400"/>
    </source>
</evidence>
<accession>T2FGL8</accession>
<feature type="compositionally biased region" description="Acidic residues" evidence="6">
    <location>
        <begin position="55"/>
        <end position="71"/>
    </location>
</feature>
<dbReference type="EMBL" id="KF220580">
    <property type="protein sequence ID" value="AGV79331.1"/>
    <property type="molecule type" value="mRNA"/>
</dbReference>
<comment type="domain">
    <text evidence="5">The RxLR-dEER motif acts to carry the protein into the host cell cytoplasm through binding to cell surface phosphatidylinositol-3-phosphate.</text>
</comment>